<feature type="domain" description="ABC transporter" evidence="8">
    <location>
        <begin position="339"/>
        <end position="575"/>
    </location>
</feature>
<dbReference type="InterPro" id="IPR017871">
    <property type="entry name" value="ABC_transporter-like_CS"/>
</dbReference>
<dbReference type="NCBIfam" id="TIGR02204">
    <property type="entry name" value="MsbA_rel"/>
    <property type="match status" value="1"/>
</dbReference>
<feature type="transmembrane region" description="Helical" evidence="7">
    <location>
        <begin position="160"/>
        <end position="179"/>
    </location>
</feature>
<dbReference type="Pfam" id="PF00664">
    <property type="entry name" value="ABC_membrane"/>
    <property type="match status" value="1"/>
</dbReference>
<dbReference type="InterPro" id="IPR036640">
    <property type="entry name" value="ABC1_TM_sf"/>
</dbReference>
<evidence type="ECO:0000259" key="8">
    <source>
        <dbReference type="PROSITE" id="PS50893"/>
    </source>
</evidence>
<dbReference type="SUPFAM" id="SSF90123">
    <property type="entry name" value="ABC transporter transmembrane region"/>
    <property type="match status" value="1"/>
</dbReference>
<evidence type="ECO:0000256" key="3">
    <source>
        <dbReference type="ARBA" id="ARBA00022741"/>
    </source>
</evidence>
<dbReference type="RefSeq" id="WP_130502623.1">
    <property type="nucleotide sequence ID" value="NZ_SHLI01000001.1"/>
</dbReference>
<name>A0A4Q8CZ64_9GAMM</name>
<dbReference type="PROSITE" id="PS50929">
    <property type="entry name" value="ABC_TM1F"/>
    <property type="match status" value="1"/>
</dbReference>
<dbReference type="CDD" id="cd18575">
    <property type="entry name" value="ABC_6TM_bac_exporter_ABCB8_10_like"/>
    <property type="match status" value="1"/>
</dbReference>
<comment type="caution">
    <text evidence="10">The sequence shown here is derived from an EMBL/GenBank/DDBJ whole genome shotgun (WGS) entry which is preliminary data.</text>
</comment>
<dbReference type="Gene3D" id="3.40.50.300">
    <property type="entry name" value="P-loop containing nucleotide triphosphate hydrolases"/>
    <property type="match status" value="1"/>
</dbReference>
<feature type="transmembrane region" description="Helical" evidence="7">
    <location>
        <begin position="243"/>
        <end position="262"/>
    </location>
</feature>
<evidence type="ECO:0000256" key="7">
    <source>
        <dbReference type="SAM" id="Phobius"/>
    </source>
</evidence>
<organism evidence="10 11">
    <name type="scientific">Spiribacter vilamensis</name>
    <dbReference type="NCBI Taxonomy" id="531306"/>
    <lineage>
        <taxon>Bacteria</taxon>
        <taxon>Pseudomonadati</taxon>
        <taxon>Pseudomonadota</taxon>
        <taxon>Gammaproteobacteria</taxon>
        <taxon>Chromatiales</taxon>
        <taxon>Ectothiorhodospiraceae</taxon>
        <taxon>Spiribacter</taxon>
    </lineage>
</organism>
<dbReference type="Pfam" id="PF00005">
    <property type="entry name" value="ABC_tran"/>
    <property type="match status" value="1"/>
</dbReference>
<evidence type="ECO:0000256" key="4">
    <source>
        <dbReference type="ARBA" id="ARBA00022840"/>
    </source>
</evidence>
<dbReference type="Proteomes" id="UP000292298">
    <property type="component" value="Unassembled WGS sequence"/>
</dbReference>
<feature type="transmembrane region" description="Helical" evidence="7">
    <location>
        <begin position="62"/>
        <end position="86"/>
    </location>
</feature>
<reference evidence="10 11" key="1">
    <citation type="submission" date="2019-02" db="EMBL/GenBank/DDBJ databases">
        <title>Genomic Encyclopedia of Type Strains, Phase IV (KMG-IV): sequencing the most valuable type-strain genomes for metagenomic binning, comparative biology and taxonomic classification.</title>
        <authorList>
            <person name="Goeker M."/>
        </authorList>
    </citation>
    <scope>NUCLEOTIDE SEQUENCE [LARGE SCALE GENOMIC DNA]</scope>
    <source>
        <strain evidence="10 11">DSM 21056</strain>
    </source>
</reference>
<feature type="transmembrane region" description="Helical" evidence="7">
    <location>
        <begin position="127"/>
        <end position="154"/>
    </location>
</feature>
<evidence type="ECO:0000256" key="5">
    <source>
        <dbReference type="ARBA" id="ARBA00022989"/>
    </source>
</evidence>
<keyword evidence="11" id="KW-1185">Reference proteome</keyword>
<proteinExistence type="predicted"/>
<dbReference type="FunFam" id="3.40.50.300:FF:000218">
    <property type="entry name" value="Multidrug ABC transporter ATP-binding protein"/>
    <property type="match status" value="1"/>
</dbReference>
<dbReference type="InterPro" id="IPR003439">
    <property type="entry name" value="ABC_transporter-like_ATP-bd"/>
</dbReference>
<dbReference type="GO" id="GO:0090374">
    <property type="term" value="P:oligopeptide export from mitochondrion"/>
    <property type="evidence" value="ECO:0007669"/>
    <property type="project" value="TreeGrafter"/>
</dbReference>
<feature type="transmembrane region" description="Helical" evidence="7">
    <location>
        <begin position="21"/>
        <end position="42"/>
    </location>
</feature>
<dbReference type="PROSITE" id="PS50893">
    <property type="entry name" value="ABC_TRANSPORTER_2"/>
    <property type="match status" value="1"/>
</dbReference>
<dbReference type="PANTHER" id="PTHR43394:SF1">
    <property type="entry name" value="ATP-BINDING CASSETTE SUB-FAMILY B MEMBER 10, MITOCHONDRIAL"/>
    <property type="match status" value="1"/>
</dbReference>
<dbReference type="SMART" id="SM00382">
    <property type="entry name" value="AAA"/>
    <property type="match status" value="1"/>
</dbReference>
<sequence length="580" mass="61455">MRRFGGLVRLAGYLRPYWRQALIAGIALIVAAGSVLGIGQGLRLVIDQGLASGTGATLDRALLVTAGVVLVLSVAAALRFYWVMWIGERVAADLRRDVFERLLELDPGFYLRNGVGEIQSRMTTDTALLQSVLGSTFSMALRNALLLAGTLIMLVVTQPALSALVIAGIPIVLAPMLIVGRRVRRLSRLSQDRIADVGSYAGETLGGIETVQAFVHEPVDRRVFGDRVEEAFAIAVRRIRQRAGLNAVALLLAFSGVAFVLWRGGSAVIAGAMSAGELSAFLFYAVLAAGAVGVLSEVAGELFRASGAAERLFELLDAEPAIQSPNHPITLPVPARGEVVLEAVAFRYPTRPEPPALTGVDLVVHAGETLALVGPSGAGKSTLISLLLRFHDPSSGRITLDGVDLRDADPAAVRQRMALVAQEPVLFTGTVADNIRFGNPSAERDRIVDAAKAANCQGFVDALPAGLDTDIGPGGVQLSGGQRQRIAIARAILRDPALLLLDEATSSLDAESEQQVQTALTRLMTHRTSVVIAHRLATVRNADRIAVLETGTVRAIGTHDQLMATDDLYAHLAALQFQAG</sequence>
<keyword evidence="5 7" id="KW-1133">Transmembrane helix</keyword>
<evidence type="ECO:0000256" key="2">
    <source>
        <dbReference type="ARBA" id="ARBA00022692"/>
    </source>
</evidence>
<keyword evidence="3" id="KW-0547">Nucleotide-binding</keyword>
<dbReference type="InterPro" id="IPR039421">
    <property type="entry name" value="Type_1_exporter"/>
</dbReference>
<keyword evidence="4 10" id="KW-0067">ATP-binding</keyword>
<keyword evidence="6 7" id="KW-0472">Membrane</keyword>
<dbReference type="GO" id="GO:0005886">
    <property type="term" value="C:plasma membrane"/>
    <property type="evidence" value="ECO:0007669"/>
    <property type="project" value="UniProtKB-SubCell"/>
</dbReference>
<dbReference type="PROSITE" id="PS00211">
    <property type="entry name" value="ABC_TRANSPORTER_1"/>
    <property type="match status" value="1"/>
</dbReference>
<dbReference type="SUPFAM" id="SSF52540">
    <property type="entry name" value="P-loop containing nucleoside triphosphate hydrolases"/>
    <property type="match status" value="1"/>
</dbReference>
<evidence type="ECO:0000256" key="6">
    <source>
        <dbReference type="ARBA" id="ARBA00023136"/>
    </source>
</evidence>
<dbReference type="InterPro" id="IPR027417">
    <property type="entry name" value="P-loop_NTPase"/>
</dbReference>
<dbReference type="Gene3D" id="1.20.1560.10">
    <property type="entry name" value="ABC transporter type 1, transmembrane domain"/>
    <property type="match status" value="1"/>
</dbReference>
<feature type="transmembrane region" description="Helical" evidence="7">
    <location>
        <begin position="282"/>
        <end position="303"/>
    </location>
</feature>
<evidence type="ECO:0000313" key="11">
    <source>
        <dbReference type="Proteomes" id="UP000292298"/>
    </source>
</evidence>
<dbReference type="InterPro" id="IPR003593">
    <property type="entry name" value="AAA+_ATPase"/>
</dbReference>
<evidence type="ECO:0000256" key="1">
    <source>
        <dbReference type="ARBA" id="ARBA00004651"/>
    </source>
</evidence>
<protein>
    <submittedName>
        <fullName evidence="10">ATP-binding cassette subfamily B protein</fullName>
    </submittedName>
</protein>
<dbReference type="InterPro" id="IPR011527">
    <property type="entry name" value="ABC1_TM_dom"/>
</dbReference>
<dbReference type="AlphaFoldDB" id="A0A4Q8CZ64"/>
<feature type="domain" description="ABC transmembrane type-1" evidence="9">
    <location>
        <begin position="22"/>
        <end position="304"/>
    </location>
</feature>
<dbReference type="GO" id="GO:0015421">
    <property type="term" value="F:ABC-type oligopeptide transporter activity"/>
    <property type="evidence" value="ECO:0007669"/>
    <property type="project" value="TreeGrafter"/>
</dbReference>
<evidence type="ECO:0000259" key="9">
    <source>
        <dbReference type="PROSITE" id="PS50929"/>
    </source>
</evidence>
<gene>
    <name evidence="10" type="ORF">EV698_0537</name>
</gene>
<dbReference type="GO" id="GO:0005524">
    <property type="term" value="F:ATP binding"/>
    <property type="evidence" value="ECO:0007669"/>
    <property type="project" value="UniProtKB-KW"/>
</dbReference>
<accession>A0A4Q8CZ64</accession>
<dbReference type="EMBL" id="SHLI01000001">
    <property type="protein sequence ID" value="RZU98293.1"/>
    <property type="molecule type" value="Genomic_DNA"/>
</dbReference>
<keyword evidence="2 7" id="KW-0812">Transmembrane</keyword>
<evidence type="ECO:0000313" key="10">
    <source>
        <dbReference type="EMBL" id="RZU98293.1"/>
    </source>
</evidence>
<dbReference type="PANTHER" id="PTHR43394">
    <property type="entry name" value="ATP-DEPENDENT PERMEASE MDL1, MITOCHONDRIAL"/>
    <property type="match status" value="1"/>
</dbReference>
<comment type="subcellular location">
    <subcellularLocation>
        <location evidence="1">Cell membrane</location>
        <topology evidence="1">Multi-pass membrane protein</topology>
    </subcellularLocation>
</comment>
<dbReference type="InterPro" id="IPR011918">
    <property type="entry name" value="ABC_MsbA_ATP-bd"/>
</dbReference>
<dbReference type="GO" id="GO:0016887">
    <property type="term" value="F:ATP hydrolysis activity"/>
    <property type="evidence" value="ECO:0007669"/>
    <property type="project" value="InterPro"/>
</dbReference>
<dbReference type="OrthoDB" id="6336411at2"/>